<comment type="similarity">
    <text evidence="5">Belongs to the class-II pyridoxal-phosphate-dependent aminotransferase family. MalY/PatB cystathionine beta-lyase subfamily.</text>
</comment>
<dbReference type="Pfam" id="PF00155">
    <property type="entry name" value="Aminotran_1_2"/>
    <property type="match status" value="1"/>
</dbReference>
<proteinExistence type="inferred from homology"/>
<name>A0AA97I7Y3_9MICO</name>
<feature type="domain" description="Aminotransferase class I/classII large" evidence="6">
    <location>
        <begin position="33"/>
        <end position="383"/>
    </location>
</feature>
<gene>
    <name evidence="7" type="ORF">N8K70_04545</name>
</gene>
<dbReference type="Proteomes" id="UP001305498">
    <property type="component" value="Chromosome"/>
</dbReference>
<dbReference type="GO" id="GO:0047804">
    <property type="term" value="F:cysteine-S-conjugate beta-lyase activity"/>
    <property type="evidence" value="ECO:0007669"/>
    <property type="project" value="UniProtKB-EC"/>
</dbReference>
<dbReference type="CDD" id="cd00609">
    <property type="entry name" value="AAT_like"/>
    <property type="match status" value="1"/>
</dbReference>
<dbReference type="EMBL" id="CP118157">
    <property type="protein sequence ID" value="WOF23955.1"/>
    <property type="molecule type" value="Genomic_DNA"/>
</dbReference>
<dbReference type="EC" id="4.4.1.13" evidence="2"/>
<evidence type="ECO:0000256" key="2">
    <source>
        <dbReference type="ARBA" id="ARBA00012224"/>
    </source>
</evidence>
<comment type="cofactor">
    <cofactor evidence="1">
        <name>pyridoxal 5'-phosphate</name>
        <dbReference type="ChEBI" id="CHEBI:597326"/>
    </cofactor>
</comment>
<accession>A0AA97I7Y3</accession>
<dbReference type="GO" id="GO:0008483">
    <property type="term" value="F:transaminase activity"/>
    <property type="evidence" value="ECO:0007669"/>
    <property type="project" value="UniProtKB-KW"/>
</dbReference>
<keyword evidence="7" id="KW-0808">Transferase</keyword>
<organism evidence="7 8">
    <name type="scientific">Microbacterium betulae</name>
    <dbReference type="NCBI Taxonomy" id="2981139"/>
    <lineage>
        <taxon>Bacteria</taxon>
        <taxon>Bacillati</taxon>
        <taxon>Actinomycetota</taxon>
        <taxon>Actinomycetes</taxon>
        <taxon>Micrococcales</taxon>
        <taxon>Microbacteriaceae</taxon>
        <taxon>Microbacterium</taxon>
    </lineage>
</organism>
<evidence type="ECO:0000259" key="6">
    <source>
        <dbReference type="Pfam" id="PF00155"/>
    </source>
</evidence>
<dbReference type="KEGG" id="mbet:N8K70_04545"/>
<evidence type="ECO:0000256" key="3">
    <source>
        <dbReference type="ARBA" id="ARBA00022898"/>
    </source>
</evidence>
<dbReference type="SUPFAM" id="SSF53383">
    <property type="entry name" value="PLP-dependent transferases"/>
    <property type="match status" value="1"/>
</dbReference>
<evidence type="ECO:0000313" key="7">
    <source>
        <dbReference type="EMBL" id="WOF23955.1"/>
    </source>
</evidence>
<protein>
    <recommendedName>
        <fullName evidence="2">cysteine-S-conjugate beta-lyase</fullName>
        <ecNumber evidence="2">4.4.1.13</ecNumber>
    </recommendedName>
</protein>
<keyword evidence="7" id="KW-0032">Aminotransferase</keyword>
<keyword evidence="3" id="KW-0663">Pyridoxal phosphate</keyword>
<dbReference type="InterPro" id="IPR051798">
    <property type="entry name" value="Class-II_PLP-Dep_Aminotrans"/>
</dbReference>
<dbReference type="InterPro" id="IPR015422">
    <property type="entry name" value="PyrdxlP-dep_Trfase_small"/>
</dbReference>
<dbReference type="RefSeq" id="WP_317140427.1">
    <property type="nucleotide sequence ID" value="NZ_CP118157.1"/>
</dbReference>
<keyword evidence="8" id="KW-1185">Reference proteome</keyword>
<dbReference type="Gene3D" id="3.40.640.10">
    <property type="entry name" value="Type I PLP-dependent aspartate aminotransferase-like (Major domain)"/>
    <property type="match status" value="1"/>
</dbReference>
<keyword evidence="4" id="KW-0456">Lyase</keyword>
<evidence type="ECO:0000256" key="1">
    <source>
        <dbReference type="ARBA" id="ARBA00001933"/>
    </source>
</evidence>
<dbReference type="InterPro" id="IPR004839">
    <property type="entry name" value="Aminotransferase_I/II_large"/>
</dbReference>
<sequence>MTLATDLITRLETWNVEDSRARGTKRWGRYPEGVLDLSVAEMDFPTAEPVLRSLQDSVTRERFGYPLSEEHTTFQSACGSWLRAGGLPVGDGNVFMLAHVAQGISLAVRHFTRPGAPVAVITPTYSSFFSAIEVAGREVVQVPMNAHATGRYTLDLNGIEEALAAGAGSVLLCNPSNPTGTVYTQEELQSLAELADRHGVRVISDEVHAPLTYSDAEHVPFASVSPEAADVAITVTSASKAWNIPGLRCAIIAFTRDTDVQTWRSLSGGAKGGISPLGIFATIAAVSEGQPWLNAAITVLEKKRNHLVEALNALGHGHVITSPGATYLGWLDLRAFGRGELAERFLRDVGVFLTDGSAHGLAGAGHVRVNFATHDSVIDEFVDRADALLRAW</sequence>
<dbReference type="InterPro" id="IPR015421">
    <property type="entry name" value="PyrdxlP-dep_Trfase_major"/>
</dbReference>
<dbReference type="AlphaFoldDB" id="A0AA97I7Y3"/>
<evidence type="ECO:0000256" key="5">
    <source>
        <dbReference type="ARBA" id="ARBA00037974"/>
    </source>
</evidence>
<evidence type="ECO:0000256" key="4">
    <source>
        <dbReference type="ARBA" id="ARBA00023239"/>
    </source>
</evidence>
<evidence type="ECO:0000313" key="8">
    <source>
        <dbReference type="Proteomes" id="UP001305498"/>
    </source>
</evidence>
<dbReference type="PANTHER" id="PTHR43525">
    <property type="entry name" value="PROTEIN MALY"/>
    <property type="match status" value="1"/>
</dbReference>
<dbReference type="Gene3D" id="3.90.1150.10">
    <property type="entry name" value="Aspartate Aminotransferase, domain 1"/>
    <property type="match status" value="1"/>
</dbReference>
<dbReference type="InterPro" id="IPR015424">
    <property type="entry name" value="PyrdxlP-dep_Trfase"/>
</dbReference>
<dbReference type="GO" id="GO:0030170">
    <property type="term" value="F:pyridoxal phosphate binding"/>
    <property type="evidence" value="ECO:0007669"/>
    <property type="project" value="InterPro"/>
</dbReference>
<dbReference type="PANTHER" id="PTHR43525:SF2">
    <property type="entry name" value="CYSTATHIONINE BETA-LYASE-RELATED"/>
    <property type="match status" value="1"/>
</dbReference>
<reference evidence="7 8" key="1">
    <citation type="submission" date="2023-02" db="EMBL/GenBank/DDBJ databases">
        <title>Microbacterium betulae sp. nov., isolated from birch wood.</title>
        <authorList>
            <person name="Pasciak M."/>
            <person name="Pawlik K.J."/>
            <person name="Martynowski D."/>
            <person name="Laczmanski L."/>
            <person name="Ciekot J."/>
            <person name="Szponar B."/>
            <person name="Wojcik-Fatla A."/>
            <person name="Mackiewicz B."/>
            <person name="Farian E."/>
            <person name="Cholewa G."/>
            <person name="Cholewa A."/>
            <person name="Dutkiewicz J."/>
        </authorList>
    </citation>
    <scope>NUCLEOTIDE SEQUENCE [LARGE SCALE GENOMIC DNA]</scope>
    <source>
        <strain evidence="7 8">AB</strain>
    </source>
</reference>